<dbReference type="EMBL" id="VTZN01000190">
    <property type="protein sequence ID" value="KAA1247994.1"/>
    <property type="molecule type" value="Genomic_DNA"/>
</dbReference>
<name>A0A5B1BL43_MYCSI</name>
<reference evidence="2 3" key="1">
    <citation type="submission" date="2019-09" db="EMBL/GenBank/DDBJ databases">
        <title>Report of infection by Mycobacterium simiae a patient suffering from pulmonary tuberculosis.</title>
        <authorList>
            <person name="Mohanty P.S."/>
            <person name="Bansal A.K."/>
            <person name="Singh H."/>
            <person name="Sharma S."/>
            <person name="Patil S.A."/>
            <person name="Upadhaya P."/>
            <person name="Singh P.K."/>
            <person name="Kumar D."/>
            <person name="Kumar S."/>
            <person name="Singh R.K."/>
            <person name="Chaudhary B."/>
        </authorList>
    </citation>
    <scope>NUCLEOTIDE SEQUENCE [LARGE SCALE GENOMIC DNA]</scope>
    <source>
        <strain evidence="2 3">JAL-560-SIM</strain>
    </source>
</reference>
<protein>
    <submittedName>
        <fullName evidence="2">Crp/Fnr family transcriptional regulator</fullName>
    </submittedName>
</protein>
<gene>
    <name evidence="2" type="ORF">F0Q45_22090</name>
</gene>
<dbReference type="AlphaFoldDB" id="A0A5B1BL43"/>
<dbReference type="OrthoDB" id="7375466at2"/>
<dbReference type="PROSITE" id="PS50042">
    <property type="entry name" value="CNMP_BINDING_3"/>
    <property type="match status" value="1"/>
</dbReference>
<dbReference type="Gene3D" id="2.60.120.10">
    <property type="entry name" value="Jelly Rolls"/>
    <property type="match status" value="1"/>
</dbReference>
<dbReference type="InterPro" id="IPR000595">
    <property type="entry name" value="cNMP-bd_dom"/>
</dbReference>
<organism evidence="2 3">
    <name type="scientific">Mycobacterium simiae</name>
    <name type="common">Mycobacterium habana</name>
    <dbReference type="NCBI Taxonomy" id="1784"/>
    <lineage>
        <taxon>Bacteria</taxon>
        <taxon>Bacillati</taxon>
        <taxon>Actinomycetota</taxon>
        <taxon>Actinomycetes</taxon>
        <taxon>Mycobacteriales</taxon>
        <taxon>Mycobacteriaceae</taxon>
        <taxon>Mycobacterium</taxon>
        <taxon>Mycobacterium simiae complex</taxon>
    </lineage>
</organism>
<feature type="domain" description="Cyclic nucleotide-binding" evidence="1">
    <location>
        <begin position="24"/>
        <end position="89"/>
    </location>
</feature>
<dbReference type="InterPro" id="IPR018490">
    <property type="entry name" value="cNMP-bd_dom_sf"/>
</dbReference>
<dbReference type="InterPro" id="IPR014710">
    <property type="entry name" value="RmlC-like_jellyroll"/>
</dbReference>
<dbReference type="Proteomes" id="UP000324701">
    <property type="component" value="Unassembled WGS sequence"/>
</dbReference>
<proteinExistence type="predicted"/>
<evidence type="ECO:0000259" key="1">
    <source>
        <dbReference type="PROSITE" id="PS50042"/>
    </source>
</evidence>
<dbReference type="SUPFAM" id="SSF51206">
    <property type="entry name" value="cAMP-binding domain-like"/>
    <property type="match status" value="1"/>
</dbReference>
<dbReference type="CDD" id="cd00038">
    <property type="entry name" value="CAP_ED"/>
    <property type="match status" value="1"/>
</dbReference>
<evidence type="ECO:0000313" key="2">
    <source>
        <dbReference type="EMBL" id="KAA1247994.1"/>
    </source>
</evidence>
<comment type="caution">
    <text evidence="2">The sequence shown here is derived from an EMBL/GenBank/DDBJ whole genome shotgun (WGS) entry which is preliminary data.</text>
</comment>
<evidence type="ECO:0000313" key="3">
    <source>
        <dbReference type="Proteomes" id="UP000324701"/>
    </source>
</evidence>
<feature type="non-terminal residue" evidence="2">
    <location>
        <position position="89"/>
    </location>
</feature>
<dbReference type="RefSeq" id="WP_149655959.1">
    <property type="nucleotide sequence ID" value="NZ_VTZN01000190.1"/>
</dbReference>
<dbReference type="Pfam" id="PF00027">
    <property type="entry name" value="cNMP_binding"/>
    <property type="match status" value="1"/>
</dbReference>
<sequence length="89" mass="9707">MSEQRRNPQRRAADKRTALRSLSILADIDDEQLAQLSSVVERHQVPANEWLFHAGDLSDAIYIVDSGRFAAITADGQVIGEMAAGQSIG</sequence>
<keyword evidence="3" id="KW-1185">Reference proteome</keyword>
<accession>A0A5B1BL43</accession>